<dbReference type="RefSeq" id="WP_076461856.1">
    <property type="nucleotide sequence ID" value="NZ_FTMN01000002.1"/>
</dbReference>
<dbReference type="EMBL" id="FTMN01000002">
    <property type="protein sequence ID" value="SIQ14108.1"/>
    <property type="molecule type" value="Genomic_DNA"/>
</dbReference>
<sequence>MQKRKLKNRPLQIEAPKGTRCDHCFGTGVIRGATSEYICGHCGGLGLSEVEQDYFADLADGLASALIIARRDLSEMRRLYAKVVPESRVGSKID</sequence>
<dbReference type="STRING" id="49186.SAMN05421647_102407"/>
<evidence type="ECO:0000313" key="2">
    <source>
        <dbReference type="Proteomes" id="UP000186895"/>
    </source>
</evidence>
<gene>
    <name evidence="1" type="ORF">SAMN05421647_102407</name>
</gene>
<keyword evidence="2" id="KW-1185">Reference proteome</keyword>
<dbReference type="SUPFAM" id="SSF57938">
    <property type="entry name" value="DnaJ/Hsp40 cysteine-rich domain"/>
    <property type="match status" value="1"/>
</dbReference>
<proteinExistence type="predicted"/>
<dbReference type="Proteomes" id="UP000186895">
    <property type="component" value="Unassembled WGS sequence"/>
</dbReference>
<accession>A0A1N6QC38</accession>
<dbReference type="InterPro" id="IPR036410">
    <property type="entry name" value="HSP_DnaJ_Cys-rich_dom_sf"/>
</dbReference>
<reference evidence="1 2" key="1">
    <citation type="submission" date="2017-01" db="EMBL/GenBank/DDBJ databases">
        <authorList>
            <person name="Mah S.A."/>
            <person name="Swanson W.J."/>
            <person name="Moy G.W."/>
            <person name="Vacquier V.D."/>
        </authorList>
    </citation>
    <scope>NUCLEOTIDE SEQUENCE [LARGE SCALE GENOMIC DNA]</scope>
    <source>
        <strain evidence="1 2">DSM 7027</strain>
    </source>
</reference>
<name>A0A1N6QC38_9GAMM</name>
<organism evidence="1 2">
    <name type="scientific">Marinobacterium stanieri</name>
    <dbReference type="NCBI Taxonomy" id="49186"/>
    <lineage>
        <taxon>Bacteria</taxon>
        <taxon>Pseudomonadati</taxon>
        <taxon>Pseudomonadota</taxon>
        <taxon>Gammaproteobacteria</taxon>
        <taxon>Oceanospirillales</taxon>
        <taxon>Oceanospirillaceae</taxon>
        <taxon>Marinobacterium</taxon>
    </lineage>
</organism>
<protein>
    <submittedName>
        <fullName evidence="1">Uncharacterized protein</fullName>
    </submittedName>
</protein>
<dbReference type="AlphaFoldDB" id="A0A1N6QC38"/>
<evidence type="ECO:0000313" key="1">
    <source>
        <dbReference type="EMBL" id="SIQ14108.1"/>
    </source>
</evidence>